<protein>
    <submittedName>
        <fullName evidence="1">Uncharacterized protein</fullName>
    </submittedName>
</protein>
<evidence type="ECO:0000313" key="2">
    <source>
        <dbReference type="Proteomes" id="UP000464186"/>
    </source>
</evidence>
<evidence type="ECO:0000313" key="1">
    <source>
        <dbReference type="EMBL" id="QHK18472.1"/>
    </source>
</evidence>
<keyword evidence="2" id="KW-1185">Reference proteome</keyword>
<organism evidence="1 2">
    <name type="scientific">Pseudarthrobacter psychrotolerans</name>
    <dbReference type="NCBI Taxonomy" id="2697569"/>
    <lineage>
        <taxon>Bacteria</taxon>
        <taxon>Bacillati</taxon>
        <taxon>Actinomycetota</taxon>
        <taxon>Actinomycetes</taxon>
        <taxon>Micrococcales</taxon>
        <taxon>Micrococcaceae</taxon>
        <taxon>Pseudarthrobacter</taxon>
    </lineage>
</organism>
<name>A0A6P1NLP8_9MICC</name>
<gene>
    <name evidence="1" type="ORF">GU243_00190</name>
</gene>
<dbReference type="Proteomes" id="UP000464186">
    <property type="component" value="Chromosome"/>
</dbReference>
<sequence>MTDPRTTTGTLGTCWLCAQQSNRIESHVVDHDHYELAACNGSVGVSVDLCPMCHVAVHKWMRSNGRPCTHAAADALDAIFYRFTNALLPEPRKEEP</sequence>
<dbReference type="AlphaFoldDB" id="A0A6P1NLP8"/>
<proteinExistence type="predicted"/>
<dbReference type="KEGG" id="psey:GU243_00190"/>
<accession>A0A6P1NLP8</accession>
<reference evidence="1 2" key="1">
    <citation type="submission" date="2020-01" db="EMBL/GenBank/DDBJ databases">
        <title>Pseudarthrobacter psychrotolerans sp. nov., isolated from antarctic soil.</title>
        <authorList>
            <person name="Shin Y."/>
            <person name="Park W."/>
        </authorList>
    </citation>
    <scope>NUCLEOTIDE SEQUENCE [LARGE SCALE GENOMIC DNA]</scope>
    <source>
        <strain evidence="1 2">YJ56</strain>
    </source>
</reference>
<dbReference type="EMBL" id="CP047898">
    <property type="protein sequence ID" value="QHK18472.1"/>
    <property type="molecule type" value="Genomic_DNA"/>
</dbReference>